<dbReference type="AlphaFoldDB" id="A0A511N6K7"/>
<dbReference type="Gene3D" id="3.40.630.30">
    <property type="match status" value="1"/>
</dbReference>
<dbReference type="Proteomes" id="UP000321306">
    <property type="component" value="Unassembled WGS sequence"/>
</dbReference>
<gene>
    <name evidence="4" type="ORF">DC3_41340</name>
</gene>
<keyword evidence="1 4" id="KW-0808">Transferase</keyword>
<dbReference type="SUPFAM" id="SSF55729">
    <property type="entry name" value="Acyl-CoA N-acyltransferases (Nat)"/>
    <property type="match status" value="1"/>
</dbReference>
<proteinExistence type="predicted"/>
<comment type="caution">
    <text evidence="4">The sequence shown here is derived from an EMBL/GenBank/DDBJ whole genome shotgun (WGS) entry which is preliminary data.</text>
</comment>
<dbReference type="EMBL" id="BJXB01000021">
    <property type="protein sequence ID" value="GEM48499.1"/>
    <property type="molecule type" value="Genomic_DNA"/>
</dbReference>
<dbReference type="PANTHER" id="PTHR43877:SF1">
    <property type="entry name" value="ACETYLTRANSFERASE"/>
    <property type="match status" value="1"/>
</dbReference>
<evidence type="ECO:0000256" key="1">
    <source>
        <dbReference type="ARBA" id="ARBA00022679"/>
    </source>
</evidence>
<dbReference type="RefSeq" id="WP_146887609.1">
    <property type="nucleotide sequence ID" value="NZ_BJXB01000021.1"/>
</dbReference>
<dbReference type="PROSITE" id="PS51186">
    <property type="entry name" value="GNAT"/>
    <property type="match status" value="1"/>
</dbReference>
<dbReference type="OrthoDB" id="62792at2"/>
<dbReference type="CDD" id="cd04301">
    <property type="entry name" value="NAT_SF"/>
    <property type="match status" value="1"/>
</dbReference>
<evidence type="ECO:0000313" key="4">
    <source>
        <dbReference type="EMBL" id="GEM48499.1"/>
    </source>
</evidence>
<evidence type="ECO:0000256" key="2">
    <source>
        <dbReference type="ARBA" id="ARBA00023315"/>
    </source>
</evidence>
<dbReference type="GO" id="GO:0016747">
    <property type="term" value="F:acyltransferase activity, transferring groups other than amino-acyl groups"/>
    <property type="evidence" value="ECO:0007669"/>
    <property type="project" value="InterPro"/>
</dbReference>
<feature type="domain" description="N-acetyltransferase" evidence="3">
    <location>
        <begin position="149"/>
        <end position="291"/>
    </location>
</feature>
<keyword evidence="2" id="KW-0012">Acyltransferase</keyword>
<keyword evidence="5" id="KW-1185">Reference proteome</keyword>
<reference evidence="4 5" key="1">
    <citation type="submission" date="2019-07" db="EMBL/GenBank/DDBJ databases">
        <title>Whole genome shotgun sequence of Deinococcus cellulosilyticus NBRC 106333.</title>
        <authorList>
            <person name="Hosoyama A."/>
            <person name="Uohara A."/>
            <person name="Ohji S."/>
            <person name="Ichikawa N."/>
        </authorList>
    </citation>
    <scope>NUCLEOTIDE SEQUENCE [LARGE SCALE GENOMIC DNA]</scope>
    <source>
        <strain evidence="4 5">NBRC 106333</strain>
    </source>
</reference>
<protein>
    <submittedName>
        <fullName evidence="4">N-acetyltransferase</fullName>
    </submittedName>
</protein>
<dbReference type="InterPro" id="IPR016181">
    <property type="entry name" value="Acyl_CoA_acyltransferase"/>
</dbReference>
<evidence type="ECO:0000259" key="3">
    <source>
        <dbReference type="PROSITE" id="PS51186"/>
    </source>
</evidence>
<organism evidence="4 5">
    <name type="scientific">Deinococcus cellulosilyticus (strain DSM 18568 / NBRC 106333 / KACC 11606 / 5516J-15)</name>
    <dbReference type="NCBI Taxonomy" id="1223518"/>
    <lineage>
        <taxon>Bacteria</taxon>
        <taxon>Thermotogati</taxon>
        <taxon>Deinococcota</taxon>
        <taxon>Deinococci</taxon>
        <taxon>Deinococcales</taxon>
        <taxon>Deinococcaceae</taxon>
        <taxon>Deinococcus</taxon>
    </lineage>
</organism>
<name>A0A511N6K7_DEIC1</name>
<sequence length="291" mass="32425">MGPSSFQDDEVSLLRFLTDLQQTAHGPVPHPGDLVWWMYQSPLFKPETSIQLIRNNQQDIQAVVFSDPPEWASLTVHPDLQNPTAAIEAAEDHARQHGRQELTLRTGSGQPDFEELLLKRGYVPSPHKSALMEFVPLPQVPAPVLPEGYCLSNMQGLQDLPARVKVHQEVWNSRRFTLQALKNIQSHPLYDAGLDQVVVAPDGSLAAYALIWMESVHGTATFEPVGVHPLHQRKGLGKAVMLSGLRALQDRSATRITVSTRESNTPAVQLYESLGFKTTGHFLNYGRRFTD</sequence>
<dbReference type="InterPro" id="IPR050832">
    <property type="entry name" value="Bact_Acetyltransf"/>
</dbReference>
<evidence type="ECO:0000313" key="5">
    <source>
        <dbReference type="Proteomes" id="UP000321306"/>
    </source>
</evidence>
<accession>A0A511N6K7</accession>
<dbReference type="InterPro" id="IPR000182">
    <property type="entry name" value="GNAT_dom"/>
</dbReference>
<dbReference type="PANTHER" id="PTHR43877">
    <property type="entry name" value="AMINOALKYLPHOSPHONATE N-ACETYLTRANSFERASE-RELATED-RELATED"/>
    <property type="match status" value="1"/>
</dbReference>
<dbReference type="Pfam" id="PF00583">
    <property type="entry name" value="Acetyltransf_1"/>
    <property type="match status" value="1"/>
</dbReference>